<reference evidence="1" key="2">
    <citation type="journal article" date="2015" name="Fish Shellfish Immunol.">
        <title>Early steps in the European eel (Anguilla anguilla)-Vibrio vulnificus interaction in the gills: Role of the RtxA13 toxin.</title>
        <authorList>
            <person name="Callol A."/>
            <person name="Pajuelo D."/>
            <person name="Ebbesson L."/>
            <person name="Teles M."/>
            <person name="MacKenzie S."/>
            <person name="Amaro C."/>
        </authorList>
    </citation>
    <scope>NUCLEOTIDE SEQUENCE</scope>
</reference>
<proteinExistence type="predicted"/>
<evidence type="ECO:0000313" key="1">
    <source>
        <dbReference type="EMBL" id="JAI02738.1"/>
    </source>
</evidence>
<sequence length="28" mass="3129">MKLETATHLKNRMFTLKYPSTCPGSSVS</sequence>
<name>A0A0E9XJ56_ANGAN</name>
<organism evidence="1">
    <name type="scientific">Anguilla anguilla</name>
    <name type="common">European freshwater eel</name>
    <name type="synonym">Muraena anguilla</name>
    <dbReference type="NCBI Taxonomy" id="7936"/>
    <lineage>
        <taxon>Eukaryota</taxon>
        <taxon>Metazoa</taxon>
        <taxon>Chordata</taxon>
        <taxon>Craniata</taxon>
        <taxon>Vertebrata</taxon>
        <taxon>Euteleostomi</taxon>
        <taxon>Actinopterygii</taxon>
        <taxon>Neopterygii</taxon>
        <taxon>Teleostei</taxon>
        <taxon>Anguilliformes</taxon>
        <taxon>Anguillidae</taxon>
        <taxon>Anguilla</taxon>
    </lineage>
</organism>
<dbReference type="EMBL" id="GBXM01005840">
    <property type="protein sequence ID" value="JAI02738.1"/>
    <property type="molecule type" value="Transcribed_RNA"/>
</dbReference>
<protein>
    <submittedName>
        <fullName evidence="1">Uncharacterized protein</fullName>
    </submittedName>
</protein>
<accession>A0A0E9XJ56</accession>
<dbReference type="AlphaFoldDB" id="A0A0E9XJ56"/>
<reference evidence="1" key="1">
    <citation type="submission" date="2014-11" db="EMBL/GenBank/DDBJ databases">
        <authorList>
            <person name="Amaro Gonzalez C."/>
        </authorList>
    </citation>
    <scope>NUCLEOTIDE SEQUENCE</scope>
</reference>